<dbReference type="STRING" id="8090.ENSORLP00000042217"/>
<dbReference type="GeneTree" id="ENSGT01050000244855"/>
<dbReference type="InterPro" id="IPR050951">
    <property type="entry name" value="Retrovirus_Pol_polyprotein"/>
</dbReference>
<dbReference type="Pfam" id="PF00665">
    <property type="entry name" value="rve"/>
    <property type="match status" value="1"/>
</dbReference>
<dbReference type="GO" id="GO:0015074">
    <property type="term" value="P:DNA integration"/>
    <property type="evidence" value="ECO:0007669"/>
    <property type="project" value="InterPro"/>
</dbReference>
<dbReference type="Proteomes" id="UP000001038">
    <property type="component" value="Chromosome 12"/>
</dbReference>
<dbReference type="Gene3D" id="3.30.420.10">
    <property type="entry name" value="Ribonuclease H-like superfamily/Ribonuclease H"/>
    <property type="match status" value="1"/>
</dbReference>
<accession>A0A3B3IEQ3</accession>
<feature type="domain" description="Integrase catalytic" evidence="2">
    <location>
        <begin position="110"/>
        <end position="275"/>
    </location>
</feature>
<dbReference type="InParanoid" id="A0A3B3IEQ3"/>
<dbReference type="InterPro" id="IPR001584">
    <property type="entry name" value="Integrase_cat-core"/>
</dbReference>
<dbReference type="GO" id="GO:0003676">
    <property type="term" value="F:nucleic acid binding"/>
    <property type="evidence" value="ECO:0007669"/>
    <property type="project" value="InterPro"/>
</dbReference>
<reference evidence="3 4" key="1">
    <citation type="journal article" date="2007" name="Nature">
        <title>The medaka draft genome and insights into vertebrate genome evolution.</title>
        <authorList>
            <person name="Kasahara M."/>
            <person name="Naruse K."/>
            <person name="Sasaki S."/>
            <person name="Nakatani Y."/>
            <person name="Qu W."/>
            <person name="Ahsan B."/>
            <person name="Yamada T."/>
            <person name="Nagayasu Y."/>
            <person name="Doi K."/>
            <person name="Kasai Y."/>
            <person name="Jindo T."/>
            <person name="Kobayashi D."/>
            <person name="Shimada A."/>
            <person name="Toyoda A."/>
            <person name="Kuroki Y."/>
            <person name="Fujiyama A."/>
            <person name="Sasaki T."/>
            <person name="Shimizu A."/>
            <person name="Asakawa S."/>
            <person name="Shimizu N."/>
            <person name="Hashimoto S."/>
            <person name="Yang J."/>
            <person name="Lee Y."/>
            <person name="Matsushima K."/>
            <person name="Sugano S."/>
            <person name="Sakaizumi M."/>
            <person name="Narita T."/>
            <person name="Ohishi K."/>
            <person name="Haga S."/>
            <person name="Ohta F."/>
            <person name="Nomoto H."/>
            <person name="Nogata K."/>
            <person name="Morishita T."/>
            <person name="Endo T."/>
            <person name="Shin-I T."/>
            <person name="Takeda H."/>
            <person name="Morishita S."/>
            <person name="Kohara Y."/>
        </authorList>
    </citation>
    <scope>NUCLEOTIDE SEQUENCE [LARGE SCALE GENOMIC DNA]</scope>
    <source>
        <strain evidence="3 4">Hd-rR</strain>
    </source>
</reference>
<reference evidence="3" key="2">
    <citation type="submission" date="2025-08" db="UniProtKB">
        <authorList>
            <consortium name="Ensembl"/>
        </authorList>
    </citation>
    <scope>IDENTIFICATION</scope>
    <source>
        <strain evidence="3">Hd-rR</strain>
    </source>
</reference>
<dbReference type="PANTHER" id="PTHR37984">
    <property type="entry name" value="PROTEIN CBG26694"/>
    <property type="match status" value="1"/>
</dbReference>
<evidence type="ECO:0000259" key="2">
    <source>
        <dbReference type="PROSITE" id="PS50994"/>
    </source>
</evidence>
<dbReference type="FunFam" id="3.30.420.10:FF:000032">
    <property type="entry name" value="Retrovirus-related Pol polyprotein from transposon 297-like Protein"/>
    <property type="match status" value="1"/>
</dbReference>
<evidence type="ECO:0000313" key="3">
    <source>
        <dbReference type="Ensembl" id="ENSORLP00000042217.1"/>
    </source>
</evidence>
<dbReference type="InterPro" id="IPR041588">
    <property type="entry name" value="Integrase_H2C2"/>
</dbReference>
<reference evidence="3" key="3">
    <citation type="submission" date="2025-09" db="UniProtKB">
        <authorList>
            <consortium name="Ensembl"/>
        </authorList>
    </citation>
    <scope>IDENTIFICATION</scope>
    <source>
        <strain evidence="3">Hd-rR</strain>
    </source>
</reference>
<evidence type="ECO:0000256" key="1">
    <source>
        <dbReference type="ARBA" id="ARBA00039658"/>
    </source>
</evidence>
<dbReference type="Ensembl" id="ENSORLT00000046208.1">
    <property type="protein sequence ID" value="ENSORLP00000042217.1"/>
    <property type="gene ID" value="ENSORLG00000027528.1"/>
</dbReference>
<organism evidence="3 4">
    <name type="scientific">Oryzias latipes</name>
    <name type="common">Japanese rice fish</name>
    <name type="synonym">Japanese killifish</name>
    <dbReference type="NCBI Taxonomy" id="8090"/>
    <lineage>
        <taxon>Eukaryota</taxon>
        <taxon>Metazoa</taxon>
        <taxon>Chordata</taxon>
        <taxon>Craniata</taxon>
        <taxon>Vertebrata</taxon>
        <taxon>Euteleostomi</taxon>
        <taxon>Actinopterygii</taxon>
        <taxon>Neopterygii</taxon>
        <taxon>Teleostei</taxon>
        <taxon>Neoteleostei</taxon>
        <taxon>Acanthomorphata</taxon>
        <taxon>Ovalentaria</taxon>
        <taxon>Atherinomorphae</taxon>
        <taxon>Beloniformes</taxon>
        <taxon>Adrianichthyidae</taxon>
        <taxon>Oryziinae</taxon>
        <taxon>Oryzias</taxon>
    </lineage>
</organism>
<protein>
    <recommendedName>
        <fullName evidence="1">Gypsy retrotransposon integrase-like protein 1</fullName>
    </recommendedName>
</protein>
<dbReference type="InterPro" id="IPR012337">
    <property type="entry name" value="RNaseH-like_sf"/>
</dbReference>
<dbReference type="SUPFAM" id="SSF53098">
    <property type="entry name" value="Ribonuclease H-like"/>
    <property type="match status" value="1"/>
</dbReference>
<proteinExistence type="predicted"/>
<dbReference type="Pfam" id="PF17921">
    <property type="entry name" value="Integrase_H2C2"/>
    <property type="match status" value="1"/>
</dbReference>
<dbReference type="InterPro" id="IPR036397">
    <property type="entry name" value="RNaseH_sf"/>
</dbReference>
<dbReference type="Gene3D" id="1.10.340.70">
    <property type="match status" value="1"/>
</dbReference>
<name>A0A3B3IEQ3_ORYLA</name>
<dbReference type="AlphaFoldDB" id="A0A3B3IEQ3"/>
<dbReference type="Pfam" id="PF22938">
    <property type="entry name" value="Integrase_p58_C"/>
    <property type="match status" value="1"/>
</dbReference>
<evidence type="ECO:0000313" key="4">
    <source>
        <dbReference type="Proteomes" id="UP000001038"/>
    </source>
</evidence>
<keyword evidence="4" id="KW-1185">Reference proteome</keyword>
<dbReference type="Bgee" id="ENSORLG00000027528">
    <property type="expression patterns" value="Expressed in blastula and 1 other cell type or tissue"/>
</dbReference>
<dbReference type="PANTHER" id="PTHR37984:SF15">
    <property type="entry name" value="INTEGRASE CATALYTIC DOMAIN-CONTAINING PROTEIN"/>
    <property type="match status" value="1"/>
</dbReference>
<dbReference type="InterPro" id="IPR054465">
    <property type="entry name" value="Integrase_p58-like_C"/>
</dbReference>
<dbReference type="PROSITE" id="PS50994">
    <property type="entry name" value="INTEGRASE"/>
    <property type="match status" value="1"/>
</dbReference>
<dbReference type="FunFam" id="1.10.340.70:FF:000001">
    <property type="entry name" value="Retrovirus-related Pol polyprotein from transposon gypsy-like Protein"/>
    <property type="match status" value="1"/>
</dbReference>
<sequence length="463" mass="53172">MQHDDPTLSFCFLKAKESTEFKKRREFFLNDGVLYHQRGQTKQLVVPQSVRDVILNLGHSIPWAGHLGKHKTTARIVKHFYWPGLHADVDQYCKSCPQCQKTSMKSSVKAPLQPLPIIGTPFERLGMDVVGPVERSRTGNRYMLVITDYATKYPEVFALKCVKAKAVAFSLVQFFSRVGFPKEILTDRGTNFMSTLLKQVYQLLGIKSIRTTPYHPQTDGLTERFNLTLKQMLRKFVNDTGSDWDQWLPYLLFAYREVPQASTGFSPFELLYGFEVRGPLTLLRETWDKDQGREGPVNVVFYVLQMREKLQKMSELAQDQMADAQRYQKTWYDRKARHRSFLPGQKVLVMLPTSDSKLLAKWQGPFVVHKKLGATTYQVSTPGHTRSSRVLHVNLLKEWFPRAEEEAKVLLIQNVKEEEVEFLPTSTATTPDLSHLPSNQQSQVKALINPEVFQECPGRTSLV</sequence>